<dbReference type="Proteomes" id="UP000789396">
    <property type="component" value="Unassembled WGS sequence"/>
</dbReference>
<gene>
    <name evidence="2" type="ORF">RFULGI_LOCUS18377</name>
</gene>
<feature type="region of interest" description="Disordered" evidence="1">
    <location>
        <begin position="71"/>
        <end position="105"/>
    </location>
</feature>
<reference evidence="2" key="1">
    <citation type="submission" date="2021-06" db="EMBL/GenBank/DDBJ databases">
        <authorList>
            <person name="Kallberg Y."/>
            <person name="Tangrot J."/>
            <person name="Rosling A."/>
        </authorList>
    </citation>
    <scope>NUCLEOTIDE SEQUENCE</scope>
    <source>
        <strain evidence="2">IN212</strain>
    </source>
</reference>
<feature type="compositionally biased region" description="Basic and acidic residues" evidence="1">
    <location>
        <begin position="184"/>
        <end position="193"/>
    </location>
</feature>
<feature type="compositionally biased region" description="Polar residues" evidence="1">
    <location>
        <begin position="149"/>
        <end position="183"/>
    </location>
</feature>
<dbReference type="EMBL" id="CAJVPZ010079952">
    <property type="protein sequence ID" value="CAG8807346.1"/>
    <property type="molecule type" value="Genomic_DNA"/>
</dbReference>
<evidence type="ECO:0000256" key="1">
    <source>
        <dbReference type="SAM" id="MobiDB-lite"/>
    </source>
</evidence>
<feature type="non-terminal residue" evidence="2">
    <location>
        <position position="193"/>
    </location>
</feature>
<accession>A0A9N9K1R1</accession>
<feature type="region of interest" description="Disordered" evidence="1">
    <location>
        <begin position="144"/>
        <end position="193"/>
    </location>
</feature>
<proteinExistence type="predicted"/>
<protein>
    <submittedName>
        <fullName evidence="2">10687_t:CDS:1</fullName>
    </submittedName>
</protein>
<comment type="caution">
    <text evidence="2">The sequence shown here is derived from an EMBL/GenBank/DDBJ whole genome shotgun (WGS) entry which is preliminary data.</text>
</comment>
<feature type="non-terminal residue" evidence="2">
    <location>
        <position position="1"/>
    </location>
</feature>
<sequence length="193" mass="21331">YGTISTLKSTTLQSAGITSGNAALRLLFRQTESTLDDVQKDIETPLQTYEVLESVNAPIEISSKNVPVKTLDEQSKAQTDTIPILDKQPKEPTNTVNVPDEQPKKQIDTVNVPDEQPKKQIDTVNVPDEQSDMQIDTVNTVDKVDEQSEMQVDTQNDDSVTKIESISNISPSDIQMEDTNNSTKSEHTVEDDA</sequence>
<keyword evidence="3" id="KW-1185">Reference proteome</keyword>
<dbReference type="AlphaFoldDB" id="A0A9N9K1R1"/>
<evidence type="ECO:0000313" key="2">
    <source>
        <dbReference type="EMBL" id="CAG8807346.1"/>
    </source>
</evidence>
<organism evidence="2 3">
    <name type="scientific">Racocetra fulgida</name>
    <dbReference type="NCBI Taxonomy" id="60492"/>
    <lineage>
        <taxon>Eukaryota</taxon>
        <taxon>Fungi</taxon>
        <taxon>Fungi incertae sedis</taxon>
        <taxon>Mucoromycota</taxon>
        <taxon>Glomeromycotina</taxon>
        <taxon>Glomeromycetes</taxon>
        <taxon>Diversisporales</taxon>
        <taxon>Gigasporaceae</taxon>
        <taxon>Racocetra</taxon>
    </lineage>
</organism>
<evidence type="ECO:0000313" key="3">
    <source>
        <dbReference type="Proteomes" id="UP000789396"/>
    </source>
</evidence>
<name>A0A9N9K1R1_9GLOM</name>
<dbReference type="OrthoDB" id="440781at2759"/>